<evidence type="ECO:0000313" key="3">
    <source>
        <dbReference type="Proteomes" id="UP000184010"/>
    </source>
</evidence>
<dbReference type="PANTHER" id="PTHR40112">
    <property type="entry name" value="H2HPP ISOMERASE"/>
    <property type="match status" value="1"/>
</dbReference>
<dbReference type="AlphaFoldDB" id="A0A1M7SGB1"/>
<gene>
    <name evidence="2" type="ORF">SAMN02745215_00802</name>
</gene>
<dbReference type="InterPro" id="IPR013096">
    <property type="entry name" value="Cupin_2"/>
</dbReference>
<dbReference type="Gene3D" id="2.60.120.10">
    <property type="entry name" value="Jelly Rolls"/>
    <property type="match status" value="1"/>
</dbReference>
<name>A0A1M7SGB1_9FIRM</name>
<dbReference type="STRING" id="1121395.SAMN02745215_00802"/>
<keyword evidence="3" id="KW-1185">Reference proteome</keyword>
<dbReference type="PANTHER" id="PTHR40112:SF1">
    <property type="entry name" value="H2HPP ISOMERASE"/>
    <property type="match status" value="1"/>
</dbReference>
<dbReference type="InterPro" id="IPR011051">
    <property type="entry name" value="RmlC_Cupin_sf"/>
</dbReference>
<dbReference type="EMBL" id="FRDN01000004">
    <property type="protein sequence ID" value="SHN57515.1"/>
    <property type="molecule type" value="Genomic_DNA"/>
</dbReference>
<protein>
    <submittedName>
        <fullName evidence="2">Cupin domain-containing protein</fullName>
    </submittedName>
</protein>
<organism evidence="2 3">
    <name type="scientific">Desulfitobacterium chlororespirans DSM 11544</name>
    <dbReference type="NCBI Taxonomy" id="1121395"/>
    <lineage>
        <taxon>Bacteria</taxon>
        <taxon>Bacillati</taxon>
        <taxon>Bacillota</taxon>
        <taxon>Clostridia</taxon>
        <taxon>Eubacteriales</taxon>
        <taxon>Desulfitobacteriaceae</taxon>
        <taxon>Desulfitobacterium</taxon>
    </lineage>
</organism>
<dbReference type="SUPFAM" id="SSF51182">
    <property type="entry name" value="RmlC-like cupins"/>
    <property type="match status" value="1"/>
</dbReference>
<dbReference type="RefSeq" id="WP_072771379.1">
    <property type="nucleotide sequence ID" value="NZ_FRDN01000004.1"/>
</dbReference>
<accession>A0A1M7SGB1</accession>
<dbReference type="InterPro" id="IPR052535">
    <property type="entry name" value="Bacilysin_H2HPP_isomerase"/>
</dbReference>
<feature type="domain" description="Cupin type-2" evidence="1">
    <location>
        <begin position="45"/>
        <end position="102"/>
    </location>
</feature>
<dbReference type="Proteomes" id="UP000184010">
    <property type="component" value="Unassembled WGS sequence"/>
</dbReference>
<sequence>MAGEHLNINEIGWTQIKPGADRITIHGEKCSAVMNKIAFGFPEFYHQHSNEQISYIVRGQCDFTVGEELYHASQGDFILIPSNTIHNATVTGGTECIMLDIFAPVRAEFPPSNKKGYPGSASQ</sequence>
<dbReference type="Pfam" id="PF07883">
    <property type="entry name" value="Cupin_2"/>
    <property type="match status" value="1"/>
</dbReference>
<reference evidence="3" key="1">
    <citation type="submission" date="2016-12" db="EMBL/GenBank/DDBJ databases">
        <authorList>
            <person name="Varghese N."/>
            <person name="Submissions S."/>
        </authorList>
    </citation>
    <scope>NUCLEOTIDE SEQUENCE [LARGE SCALE GENOMIC DNA]</scope>
    <source>
        <strain evidence="3">DSM 11544</strain>
    </source>
</reference>
<dbReference type="InterPro" id="IPR014710">
    <property type="entry name" value="RmlC-like_jellyroll"/>
</dbReference>
<evidence type="ECO:0000259" key="1">
    <source>
        <dbReference type="Pfam" id="PF07883"/>
    </source>
</evidence>
<proteinExistence type="predicted"/>
<evidence type="ECO:0000313" key="2">
    <source>
        <dbReference type="EMBL" id="SHN57515.1"/>
    </source>
</evidence>